<organism evidence="1 2">
    <name type="scientific">Tritrichomonas musculus</name>
    <dbReference type="NCBI Taxonomy" id="1915356"/>
    <lineage>
        <taxon>Eukaryota</taxon>
        <taxon>Metamonada</taxon>
        <taxon>Parabasalia</taxon>
        <taxon>Tritrichomonadida</taxon>
        <taxon>Tritrichomonadidae</taxon>
        <taxon>Tritrichomonas</taxon>
    </lineage>
</organism>
<name>A0ABR2KRR2_9EUKA</name>
<evidence type="ECO:0000313" key="1">
    <source>
        <dbReference type="EMBL" id="KAK8893506.1"/>
    </source>
</evidence>
<comment type="caution">
    <text evidence="1">The sequence shown here is derived from an EMBL/GenBank/DDBJ whole genome shotgun (WGS) entry which is preliminary data.</text>
</comment>
<keyword evidence="2" id="KW-1185">Reference proteome</keyword>
<gene>
    <name evidence="1" type="ORF">M9Y10_021928</name>
</gene>
<accession>A0ABR2KRR2</accession>
<reference evidence="1 2" key="1">
    <citation type="submission" date="2024-04" db="EMBL/GenBank/DDBJ databases">
        <title>Tritrichomonas musculus Genome.</title>
        <authorList>
            <person name="Alves-Ferreira E."/>
            <person name="Grigg M."/>
            <person name="Lorenzi H."/>
            <person name="Galac M."/>
        </authorList>
    </citation>
    <scope>NUCLEOTIDE SEQUENCE [LARGE SCALE GENOMIC DNA]</scope>
    <source>
        <strain evidence="1 2">EAF2021</strain>
    </source>
</reference>
<evidence type="ECO:0000313" key="2">
    <source>
        <dbReference type="Proteomes" id="UP001470230"/>
    </source>
</evidence>
<protein>
    <submittedName>
        <fullName evidence="1">Uncharacterized protein</fullName>
    </submittedName>
</protein>
<proteinExistence type="predicted"/>
<dbReference type="EMBL" id="JAPFFF010000003">
    <property type="protein sequence ID" value="KAK8893506.1"/>
    <property type="molecule type" value="Genomic_DNA"/>
</dbReference>
<dbReference type="Proteomes" id="UP001470230">
    <property type="component" value="Unassembled WGS sequence"/>
</dbReference>
<sequence length="231" mass="26528">MRKGYQLASNREATPTDEERSIIYSVVRDCYTNAIGEWMAYQKPKIRTKFTNFMIAVREAPTPPNYNASSSDVAERFAKDIFQHRYHPVLRNVIDESNGEYSDVIHLLSIHMSRANVMASITQKRDETPKLLKAIAQEDHILNHPQKYRHENPPAIAAKVLTRSNMNDPILLSSPSKICKPAREGRTPFATFPTNEPIESTNRSDYRYFEGMYKRNQRSGVCNFLNSPTCL</sequence>